<dbReference type="PROSITE" id="PS50110">
    <property type="entry name" value="RESPONSE_REGULATORY"/>
    <property type="match status" value="1"/>
</dbReference>
<feature type="domain" description="Response regulatory" evidence="2">
    <location>
        <begin position="3"/>
        <end position="38"/>
    </location>
</feature>
<dbReference type="AlphaFoldDB" id="A0A3S4HL87"/>
<accession>A0A3S4HL87</accession>
<dbReference type="GO" id="GO:0000160">
    <property type="term" value="P:phosphorelay signal transduction system"/>
    <property type="evidence" value="ECO:0007669"/>
    <property type="project" value="InterPro"/>
</dbReference>
<evidence type="ECO:0000313" key="4">
    <source>
        <dbReference type="Proteomes" id="UP000281391"/>
    </source>
</evidence>
<protein>
    <submittedName>
        <fullName evidence="3">DNA-binding transcriptional activator EvgA</fullName>
    </submittedName>
</protein>
<sequence length="38" mass="4295">MKSALIVDDHPLMRMAIRLILEREGIEVLARPVTAQAH</sequence>
<dbReference type="Gene3D" id="3.40.50.2300">
    <property type="match status" value="1"/>
</dbReference>
<evidence type="ECO:0000256" key="1">
    <source>
        <dbReference type="PROSITE-ProRule" id="PRU00169"/>
    </source>
</evidence>
<proteinExistence type="predicted"/>
<dbReference type="SUPFAM" id="SSF52172">
    <property type="entry name" value="CheY-like"/>
    <property type="match status" value="1"/>
</dbReference>
<name>A0A3S4HL87_SEROD</name>
<organism evidence="3 4">
    <name type="scientific">Serratia odorifera</name>
    <dbReference type="NCBI Taxonomy" id="618"/>
    <lineage>
        <taxon>Bacteria</taxon>
        <taxon>Pseudomonadati</taxon>
        <taxon>Pseudomonadota</taxon>
        <taxon>Gammaproteobacteria</taxon>
        <taxon>Enterobacterales</taxon>
        <taxon>Yersiniaceae</taxon>
        <taxon>Serratia</taxon>
    </lineage>
</organism>
<dbReference type="InterPro" id="IPR001789">
    <property type="entry name" value="Sig_transdc_resp-reg_receiver"/>
</dbReference>
<dbReference type="EMBL" id="LR134117">
    <property type="protein sequence ID" value="VDZ57561.1"/>
    <property type="molecule type" value="Genomic_DNA"/>
</dbReference>
<dbReference type="GO" id="GO:0003677">
    <property type="term" value="F:DNA binding"/>
    <property type="evidence" value="ECO:0007669"/>
    <property type="project" value="UniProtKB-KW"/>
</dbReference>
<evidence type="ECO:0000313" key="3">
    <source>
        <dbReference type="EMBL" id="VDZ57561.1"/>
    </source>
</evidence>
<comment type="caution">
    <text evidence="1">Lacks conserved residue(s) required for the propagation of feature annotation.</text>
</comment>
<dbReference type="InterPro" id="IPR011006">
    <property type="entry name" value="CheY-like_superfamily"/>
</dbReference>
<reference evidence="3 4" key="1">
    <citation type="submission" date="2018-12" db="EMBL/GenBank/DDBJ databases">
        <authorList>
            <consortium name="Pathogen Informatics"/>
        </authorList>
    </citation>
    <scope>NUCLEOTIDE SEQUENCE [LARGE SCALE GENOMIC DNA]</scope>
    <source>
        <strain evidence="3 4">NCTC11214</strain>
    </source>
</reference>
<dbReference type="Proteomes" id="UP000281391">
    <property type="component" value="Chromosome"/>
</dbReference>
<gene>
    <name evidence="3" type="ORF">NCTC11214_02487</name>
</gene>
<keyword evidence="3" id="KW-0238">DNA-binding</keyword>
<evidence type="ECO:0000259" key="2">
    <source>
        <dbReference type="PROSITE" id="PS50110"/>
    </source>
</evidence>
<dbReference type="KEGG" id="sof:NCTC11214_02487"/>